<reference evidence="1 2" key="1">
    <citation type="journal article" date="2022" name="Hortic Res">
        <title>A haplotype resolved chromosomal level avocado genome allows analysis of novel avocado genes.</title>
        <authorList>
            <person name="Nath O."/>
            <person name="Fletcher S.J."/>
            <person name="Hayward A."/>
            <person name="Shaw L.M."/>
            <person name="Masouleh A.K."/>
            <person name="Furtado A."/>
            <person name="Henry R.J."/>
            <person name="Mitter N."/>
        </authorList>
    </citation>
    <scope>NUCLEOTIDE SEQUENCE [LARGE SCALE GENOMIC DNA]</scope>
    <source>
        <strain evidence="2">cv. Hass</strain>
    </source>
</reference>
<accession>A0ACC2KEH2</accession>
<evidence type="ECO:0000313" key="1">
    <source>
        <dbReference type="EMBL" id="KAJ8619417.1"/>
    </source>
</evidence>
<organism evidence="1 2">
    <name type="scientific">Persea americana</name>
    <name type="common">Avocado</name>
    <dbReference type="NCBI Taxonomy" id="3435"/>
    <lineage>
        <taxon>Eukaryota</taxon>
        <taxon>Viridiplantae</taxon>
        <taxon>Streptophyta</taxon>
        <taxon>Embryophyta</taxon>
        <taxon>Tracheophyta</taxon>
        <taxon>Spermatophyta</taxon>
        <taxon>Magnoliopsida</taxon>
        <taxon>Magnoliidae</taxon>
        <taxon>Laurales</taxon>
        <taxon>Lauraceae</taxon>
        <taxon>Persea</taxon>
    </lineage>
</organism>
<evidence type="ECO:0000313" key="2">
    <source>
        <dbReference type="Proteomes" id="UP001234297"/>
    </source>
</evidence>
<dbReference type="Proteomes" id="UP001234297">
    <property type="component" value="Chromosome 9"/>
</dbReference>
<proteinExistence type="predicted"/>
<keyword evidence="2" id="KW-1185">Reference proteome</keyword>
<protein>
    <submittedName>
        <fullName evidence="1">Uncharacterized protein</fullName>
    </submittedName>
</protein>
<gene>
    <name evidence="1" type="ORF">MRB53_027946</name>
</gene>
<dbReference type="EMBL" id="CM056817">
    <property type="protein sequence ID" value="KAJ8619417.1"/>
    <property type="molecule type" value="Genomic_DNA"/>
</dbReference>
<name>A0ACC2KEH2_PERAE</name>
<comment type="caution">
    <text evidence="1">The sequence shown here is derived from an EMBL/GenBank/DDBJ whole genome shotgun (WGS) entry which is preliminary data.</text>
</comment>
<sequence>MKLVEATYKENERGCEIEDELLQAAHAQLWTQVFSFAHFQTLRCTIELPIPDIIHAHAGPTSLSHLASHLPLPSSPNCLLRLMCFLSHLNIYKHSMITPSGGDESEEDAFELTPLSRLLVRGEEKNMVPMVTVGFNVLMVPWHHIIGSLEKSSDNAFKRVFGVEFYEYAQQNV</sequence>